<organism evidence="2 3">
    <name type="scientific">Orbilia blumenaviensis</name>
    <dbReference type="NCBI Taxonomy" id="1796055"/>
    <lineage>
        <taxon>Eukaryota</taxon>
        <taxon>Fungi</taxon>
        <taxon>Dikarya</taxon>
        <taxon>Ascomycota</taxon>
        <taxon>Pezizomycotina</taxon>
        <taxon>Orbiliomycetes</taxon>
        <taxon>Orbiliales</taxon>
        <taxon>Orbiliaceae</taxon>
        <taxon>Orbilia</taxon>
    </lineage>
</organism>
<dbReference type="Proteomes" id="UP001373714">
    <property type="component" value="Unassembled WGS sequence"/>
</dbReference>
<name>A0AAV9UTD0_9PEZI</name>
<reference evidence="2 3" key="1">
    <citation type="submission" date="2019-10" db="EMBL/GenBank/DDBJ databases">
        <authorList>
            <person name="Palmer J.M."/>
        </authorList>
    </citation>
    <scope>NUCLEOTIDE SEQUENCE [LARGE SCALE GENOMIC DNA]</scope>
    <source>
        <strain evidence="2 3">TWF730</strain>
    </source>
</reference>
<proteinExistence type="predicted"/>
<dbReference type="PANTHER" id="PTHR35041">
    <property type="entry name" value="MEDIATOR OF RNA POLYMERASE II TRANSCRIPTION SUBUNIT 1"/>
    <property type="match status" value="1"/>
</dbReference>
<feature type="transmembrane region" description="Helical" evidence="1">
    <location>
        <begin position="157"/>
        <end position="181"/>
    </location>
</feature>
<dbReference type="EMBL" id="JAVHNS010000007">
    <property type="protein sequence ID" value="KAK6349231.1"/>
    <property type="molecule type" value="Genomic_DNA"/>
</dbReference>
<keyword evidence="1" id="KW-1133">Transmembrane helix</keyword>
<feature type="transmembrane region" description="Helical" evidence="1">
    <location>
        <begin position="504"/>
        <end position="526"/>
    </location>
</feature>
<dbReference type="PANTHER" id="PTHR35041:SF6">
    <property type="entry name" value="FORMYLMETHIONINE DEFORMYLASE-LIKE PROTEIN-RELATED"/>
    <property type="match status" value="1"/>
</dbReference>
<dbReference type="AlphaFoldDB" id="A0AAV9UTD0"/>
<sequence>MDSINSRLPSADISSISRDNPAEVEIAQSSSDAPKSYLVPNQVETFGPLRASSWKIDWFRTLSPLLLLIVSVGGAVGNHFYFAYLNGKIYANVEWTSRYALAIAFLVKTGFAISMSTCFEQVLWLALRTNTKGITVTGIDSLFTSTNRFLSLFSKDAWIGAPFAIILACTIWLLSLIAIVAPTTLTVSSTLMAGSGSCRVPSLNISVGPRVPRHANDLTEYDLKLEYTNPSPTARRIGTITTLTNDITPFASPCGNNCSYDITFLAPAWKCSSIKYDDYAGWSLAGAAPLWWEDSPYASIYNCLVDNRTSTFWLAHIPGYYTVNLDDSSGTRYELDEIEAFYCDDYNASYSVRFSFSNGQFLRPDILDIEFLNKVPVYLDLLNLENYNMLGPYRSVLDHAAHQSIFRTLAAMLVGVITLDPRTNPDYKTLIVQSPAFLQPVPPLRGDAGLLLQNRLQNLVAELSANYTLSLLAYPEVPQYAMVDTTCNTTQFEQIWRYQPQNLVIAYGCGAVVALFAIIVAGIAVAKNGVLSGTGFTQILCTTRSEELDELVKGNCLGAFKVRPKDLEKVRLRFGALRQPHNYEAGGGLDTDSDFGHIAFGTPDTIMAIVKHGKYV</sequence>
<gene>
    <name evidence="2" type="ORF">TWF730_009983</name>
</gene>
<keyword evidence="1" id="KW-0812">Transmembrane</keyword>
<accession>A0AAV9UTD0</accession>
<feature type="transmembrane region" description="Helical" evidence="1">
    <location>
        <begin position="99"/>
        <end position="119"/>
    </location>
</feature>
<evidence type="ECO:0000256" key="1">
    <source>
        <dbReference type="SAM" id="Phobius"/>
    </source>
</evidence>
<comment type="caution">
    <text evidence="2">The sequence shown here is derived from an EMBL/GenBank/DDBJ whole genome shotgun (WGS) entry which is preliminary data.</text>
</comment>
<keyword evidence="3" id="KW-1185">Reference proteome</keyword>
<keyword evidence="1" id="KW-0472">Membrane</keyword>
<evidence type="ECO:0000313" key="3">
    <source>
        <dbReference type="Proteomes" id="UP001373714"/>
    </source>
</evidence>
<evidence type="ECO:0000313" key="2">
    <source>
        <dbReference type="EMBL" id="KAK6349231.1"/>
    </source>
</evidence>
<feature type="transmembrane region" description="Helical" evidence="1">
    <location>
        <begin position="65"/>
        <end position="84"/>
    </location>
</feature>
<protein>
    <submittedName>
        <fullName evidence="2">Uncharacterized protein</fullName>
    </submittedName>
</protein>